<keyword evidence="2" id="KW-1185">Reference proteome</keyword>
<evidence type="ECO:0000313" key="2">
    <source>
        <dbReference type="Proteomes" id="UP000078572"/>
    </source>
</evidence>
<dbReference type="EMBL" id="CP016024">
    <property type="protein sequence ID" value="ANJ76471.1"/>
    <property type="molecule type" value="Genomic_DNA"/>
</dbReference>
<dbReference type="OrthoDB" id="9865226at2"/>
<protein>
    <submittedName>
        <fullName evidence="1">Uncharacterized protein</fullName>
    </submittedName>
</protein>
<proteinExistence type="predicted"/>
<evidence type="ECO:0000313" key="1">
    <source>
        <dbReference type="EMBL" id="ANJ76471.1"/>
    </source>
</evidence>
<sequence length="105" mass="11426">MTVWTGSESQVRLPLCWLTKAQLSDDERAVMEVLASRGAVEGTGKVARAAFPGQLISQSERLMRASRVLVALRDRKFVDWSLSEGGLVVWQLVADGGRAESSPVP</sequence>
<gene>
    <name evidence="1" type="ORF">A9Y76_28165</name>
</gene>
<dbReference type="Proteomes" id="UP000078572">
    <property type="component" value="Plasmid pRI-1"/>
</dbReference>
<reference evidence="2" key="1">
    <citation type="submission" date="2016-06" db="EMBL/GenBank/DDBJ databases">
        <authorList>
            <person name="Xu Y."/>
            <person name="Nagy A."/>
            <person name="Yan X."/>
            <person name="Kim S.W."/>
            <person name="Haley B."/>
            <person name="Liu N.T."/>
            <person name="Nou X."/>
        </authorList>
    </citation>
    <scope>NUCLEOTIDE SEQUENCE [LARGE SCALE GENOMIC DNA]</scope>
    <source>
        <strain evidence="2">ATCC 49129</strain>
        <plasmid evidence="2">pri-1</plasmid>
    </source>
</reference>
<dbReference type="GeneID" id="61529908"/>
<name>A0A192A878_9RALS</name>
<organism evidence="1 2">
    <name type="scientific">Ralstonia insidiosa</name>
    <dbReference type="NCBI Taxonomy" id="190721"/>
    <lineage>
        <taxon>Bacteria</taxon>
        <taxon>Pseudomonadati</taxon>
        <taxon>Pseudomonadota</taxon>
        <taxon>Betaproteobacteria</taxon>
        <taxon>Burkholderiales</taxon>
        <taxon>Burkholderiaceae</taxon>
        <taxon>Ralstonia</taxon>
    </lineage>
</organism>
<keyword evidence="1" id="KW-0614">Plasmid</keyword>
<dbReference type="AlphaFoldDB" id="A0A192A878"/>
<dbReference type="RefSeq" id="WP_024979600.1">
    <property type="nucleotide sequence ID" value="NZ_CP016024.1"/>
</dbReference>
<geneLocation type="plasmid" evidence="2">
    <name>pri-1</name>
</geneLocation>
<accession>A0A192A878</accession>